<feature type="domain" description="Solute-binding protein family 5" evidence="2">
    <location>
        <begin position="76"/>
        <end position="396"/>
    </location>
</feature>
<dbReference type="InterPro" id="IPR000914">
    <property type="entry name" value="SBP_5_dom"/>
</dbReference>
<dbReference type="EMBL" id="FQYL01000004">
    <property type="protein sequence ID" value="SHI74083.1"/>
    <property type="molecule type" value="Genomic_DNA"/>
</dbReference>
<dbReference type="PROSITE" id="PS51257">
    <property type="entry name" value="PROKAR_LIPOPROTEIN"/>
    <property type="match status" value="1"/>
</dbReference>
<dbReference type="PIRSF" id="PIRSF002741">
    <property type="entry name" value="MppA"/>
    <property type="match status" value="1"/>
</dbReference>
<dbReference type="InterPro" id="IPR030678">
    <property type="entry name" value="Peptide/Ni-bd"/>
</dbReference>
<protein>
    <submittedName>
        <fullName evidence="3">Peptide/nickel transport system substrate-binding protein</fullName>
    </submittedName>
</protein>
<dbReference type="RefSeq" id="WP_077239971.1">
    <property type="nucleotide sequence ID" value="NZ_BDIO01000003.1"/>
</dbReference>
<dbReference type="Pfam" id="PF00496">
    <property type="entry name" value="SBP_bac_5"/>
    <property type="match status" value="1"/>
</dbReference>
<name>A0ABY1I7X0_9ACTO</name>
<dbReference type="PANTHER" id="PTHR30290:SF65">
    <property type="entry name" value="MONOACYL PHOSPHATIDYLINOSITOL TETRAMANNOSIDE-BINDING PROTEIN LPQW-RELATED"/>
    <property type="match status" value="1"/>
</dbReference>
<sequence length="507" mass="54036">MRRRAFTMLAPALTALALSGCSGRDGTLGPSQSTLRVGALGASTDNLNPLMANGQADYIAIRHLYETLVELRDGVVTPVVAQSVTPNEGATRWTIVLRDDAILAGAGTTARPVRAADAAYSLSLLSDPSRSPGYASFYQDMDAASIEVVDDRTLVVPLTRPRADFLSTVLAFASFIVPEGFEDWTAPVGSGPYELEAYEPGSRIVLKARQDHRGGTPAITRLEISVINDPQTRMNALKSGEIDVATRLDPVIVKAEEANPDIIIHRGSTADAQVLGFEMNVKAPPFDDPSVREAVKLAIDRQEMVSTVLFGEGQVGNDLVGLGLEGYASDIPQREHDPSRARELFAQAGVTQISIRAAEIAPGLTSAAKLLVDQLAAAGVTATVEPVEADAFFADMEVVLSTPMQVAYYLNRDAGAYLGSFSGSTGFFNISGYAPAEFDELLARAQSTLDAEARAELFGQAQRKIWEEGGTVLWGYQTVLDASIPGLKDMGLAQGIPVFDRASLSRS</sequence>
<keyword evidence="4" id="KW-1185">Reference proteome</keyword>
<comment type="caution">
    <text evidence="3">The sequence shown here is derived from an EMBL/GenBank/DDBJ whole genome shotgun (WGS) entry which is preliminary data.</text>
</comment>
<accession>A0ABY1I7X0</accession>
<dbReference type="PANTHER" id="PTHR30290">
    <property type="entry name" value="PERIPLASMIC BINDING COMPONENT OF ABC TRANSPORTER"/>
    <property type="match status" value="1"/>
</dbReference>
<dbReference type="Gene3D" id="3.10.105.10">
    <property type="entry name" value="Dipeptide-binding Protein, Domain 3"/>
    <property type="match status" value="1"/>
</dbReference>
<dbReference type="CDD" id="cd08503">
    <property type="entry name" value="PBP2_NikA_DppA_OppA_like_17"/>
    <property type="match status" value="1"/>
</dbReference>
<evidence type="ECO:0000256" key="1">
    <source>
        <dbReference type="SAM" id="SignalP"/>
    </source>
</evidence>
<evidence type="ECO:0000313" key="4">
    <source>
        <dbReference type="Proteomes" id="UP000184390"/>
    </source>
</evidence>
<evidence type="ECO:0000259" key="2">
    <source>
        <dbReference type="Pfam" id="PF00496"/>
    </source>
</evidence>
<proteinExistence type="predicted"/>
<evidence type="ECO:0000313" key="3">
    <source>
        <dbReference type="EMBL" id="SHI74083.1"/>
    </source>
</evidence>
<feature type="signal peptide" evidence="1">
    <location>
        <begin position="1"/>
        <end position="17"/>
    </location>
</feature>
<keyword evidence="1" id="KW-0732">Signal</keyword>
<dbReference type="SUPFAM" id="SSF53850">
    <property type="entry name" value="Periplasmic binding protein-like II"/>
    <property type="match status" value="1"/>
</dbReference>
<gene>
    <name evidence="3" type="ORF">SAMN05216246_104168</name>
</gene>
<dbReference type="Gene3D" id="3.40.190.10">
    <property type="entry name" value="Periplasmic binding protein-like II"/>
    <property type="match status" value="1"/>
</dbReference>
<reference evidence="3 4" key="1">
    <citation type="submission" date="2016-11" db="EMBL/GenBank/DDBJ databases">
        <authorList>
            <person name="Varghese N."/>
            <person name="Submissions S."/>
        </authorList>
    </citation>
    <scope>NUCLEOTIDE SEQUENCE [LARGE SCALE GENOMIC DNA]</scope>
    <source>
        <strain evidence="3 4">PA</strain>
    </source>
</reference>
<dbReference type="Proteomes" id="UP000184390">
    <property type="component" value="Unassembled WGS sequence"/>
</dbReference>
<organism evidence="3 4">
    <name type="scientific">Actinomyces denticolens</name>
    <dbReference type="NCBI Taxonomy" id="52767"/>
    <lineage>
        <taxon>Bacteria</taxon>
        <taxon>Bacillati</taxon>
        <taxon>Actinomycetota</taxon>
        <taxon>Actinomycetes</taxon>
        <taxon>Actinomycetales</taxon>
        <taxon>Actinomycetaceae</taxon>
        <taxon>Actinomyces</taxon>
    </lineage>
</organism>
<dbReference type="InterPro" id="IPR039424">
    <property type="entry name" value="SBP_5"/>
</dbReference>
<feature type="chain" id="PRO_5045188126" evidence="1">
    <location>
        <begin position="18"/>
        <end position="507"/>
    </location>
</feature>